<accession>A0ABW0LD10</accession>
<sequence>MGFFTRAQKMKITKHQAKKIKQKVLLKGNGDIHLAKEIIKEVTGHEKVTTDTATLIISAIQQPEKYSNTAERYGIEFE</sequence>
<organism evidence="1 2">
    <name type="scientific">Lederbergia graminis</name>
    <dbReference type="NCBI Taxonomy" id="735518"/>
    <lineage>
        <taxon>Bacteria</taxon>
        <taxon>Bacillati</taxon>
        <taxon>Bacillota</taxon>
        <taxon>Bacilli</taxon>
        <taxon>Bacillales</taxon>
        <taxon>Bacillaceae</taxon>
        <taxon>Lederbergia</taxon>
    </lineage>
</organism>
<proteinExistence type="predicted"/>
<evidence type="ECO:0000313" key="2">
    <source>
        <dbReference type="Proteomes" id="UP001596147"/>
    </source>
</evidence>
<name>A0ABW0LD10_9BACI</name>
<evidence type="ECO:0000313" key="1">
    <source>
        <dbReference type="EMBL" id="MFC5463599.1"/>
    </source>
</evidence>
<comment type="caution">
    <text evidence="1">The sequence shown here is derived from an EMBL/GenBank/DDBJ whole genome shotgun (WGS) entry which is preliminary data.</text>
</comment>
<gene>
    <name evidence="1" type="ORF">ACFPM4_02395</name>
</gene>
<dbReference type="Proteomes" id="UP001596147">
    <property type="component" value="Unassembled WGS sequence"/>
</dbReference>
<reference evidence="2" key="1">
    <citation type="journal article" date="2019" name="Int. J. Syst. Evol. Microbiol.">
        <title>The Global Catalogue of Microorganisms (GCM) 10K type strain sequencing project: providing services to taxonomists for standard genome sequencing and annotation.</title>
        <authorList>
            <consortium name="The Broad Institute Genomics Platform"/>
            <consortium name="The Broad Institute Genome Sequencing Center for Infectious Disease"/>
            <person name="Wu L."/>
            <person name="Ma J."/>
        </authorList>
    </citation>
    <scope>NUCLEOTIDE SEQUENCE [LARGE SCALE GENOMIC DNA]</scope>
    <source>
        <strain evidence="2">CGMCC 1.12237</strain>
    </source>
</reference>
<protein>
    <submittedName>
        <fullName evidence="1">Uncharacterized protein</fullName>
    </submittedName>
</protein>
<keyword evidence="2" id="KW-1185">Reference proteome</keyword>
<dbReference type="EMBL" id="JBHSMC010000001">
    <property type="protein sequence ID" value="MFC5463599.1"/>
    <property type="molecule type" value="Genomic_DNA"/>
</dbReference>